<dbReference type="EMBL" id="BIFH01000032">
    <property type="protein sequence ID" value="GCD99404.1"/>
    <property type="molecule type" value="Genomic_DNA"/>
</dbReference>
<dbReference type="Proteomes" id="UP000286931">
    <property type="component" value="Unassembled WGS sequence"/>
</dbReference>
<dbReference type="AlphaFoldDB" id="A0A401YXP9"/>
<proteinExistence type="predicted"/>
<evidence type="ECO:0000313" key="2">
    <source>
        <dbReference type="EMBL" id="GCD99404.1"/>
    </source>
</evidence>
<protein>
    <recommendedName>
        <fullName evidence="1">DUF4240 domain-containing protein</fullName>
    </recommendedName>
</protein>
<gene>
    <name evidence="2" type="ORF">EHYA_07125</name>
</gene>
<reference evidence="2 3" key="1">
    <citation type="submission" date="2018-12" db="EMBL/GenBank/DDBJ databases">
        <title>Draft genome sequence of Embleya hyalina NBRC 13850T.</title>
        <authorList>
            <person name="Komaki H."/>
            <person name="Hosoyama A."/>
            <person name="Kimura A."/>
            <person name="Ichikawa N."/>
            <person name="Tamura T."/>
        </authorList>
    </citation>
    <scope>NUCLEOTIDE SEQUENCE [LARGE SCALE GENOMIC DNA]</scope>
    <source>
        <strain evidence="2 3">NBRC 13850</strain>
    </source>
</reference>
<evidence type="ECO:0000313" key="3">
    <source>
        <dbReference type="Proteomes" id="UP000286931"/>
    </source>
</evidence>
<organism evidence="2 3">
    <name type="scientific">Embleya hyalina</name>
    <dbReference type="NCBI Taxonomy" id="516124"/>
    <lineage>
        <taxon>Bacteria</taxon>
        <taxon>Bacillati</taxon>
        <taxon>Actinomycetota</taxon>
        <taxon>Actinomycetes</taxon>
        <taxon>Kitasatosporales</taxon>
        <taxon>Streptomycetaceae</taxon>
        <taxon>Embleya</taxon>
    </lineage>
</organism>
<sequence length="213" mass="23531">MGLADSIQSVIRDAVGAVVSDPAGRVAVVHRDDVWNLIEEARRTGADPNERLRVLCDRLSTLPLPEIVGFQVGLDEVRRPLDTWVAWAAAARIMGGFCSDDGFWYFQPWVIGLGRDAYERVVADPDALADLPEVRRLAGRPFESWSDAEWPQWEELAYAAAEAYEARTGREDGLEDALDALDIDLPAVPNPPGDSLTDTARARLLPKLHTLFP</sequence>
<evidence type="ECO:0000259" key="1">
    <source>
        <dbReference type="Pfam" id="PF14024"/>
    </source>
</evidence>
<name>A0A401YXP9_9ACTN</name>
<accession>A0A401YXP9</accession>
<keyword evidence="3" id="KW-1185">Reference proteome</keyword>
<comment type="caution">
    <text evidence="2">The sequence shown here is derived from an EMBL/GenBank/DDBJ whole genome shotgun (WGS) entry which is preliminary data.</text>
</comment>
<dbReference type="Pfam" id="PF14024">
    <property type="entry name" value="DUF4240"/>
    <property type="match status" value="1"/>
</dbReference>
<feature type="domain" description="DUF4240" evidence="1">
    <location>
        <begin position="32"/>
        <end position="165"/>
    </location>
</feature>
<dbReference type="InterPro" id="IPR025334">
    <property type="entry name" value="DUF4240"/>
</dbReference>